<dbReference type="Proteomes" id="UP001254848">
    <property type="component" value="Unassembled WGS sequence"/>
</dbReference>
<comment type="similarity">
    <text evidence="1">Belongs to the dUTPase family.</text>
</comment>
<dbReference type="NCBIfam" id="TIGR00576">
    <property type="entry name" value="dut"/>
    <property type="match status" value="1"/>
</dbReference>
<evidence type="ECO:0000313" key="7">
    <source>
        <dbReference type="EMBL" id="MDT8901350.1"/>
    </source>
</evidence>
<dbReference type="RefSeq" id="WP_413779862.1">
    <property type="nucleotide sequence ID" value="NZ_JAUOZS010000001.1"/>
</dbReference>
<dbReference type="SUPFAM" id="SSF51283">
    <property type="entry name" value="dUTPase-like"/>
    <property type="match status" value="1"/>
</dbReference>
<feature type="domain" description="dUTPase-like" evidence="6">
    <location>
        <begin position="18"/>
        <end position="129"/>
    </location>
</feature>
<dbReference type="InterPro" id="IPR033704">
    <property type="entry name" value="dUTPase_trimeric"/>
</dbReference>
<gene>
    <name evidence="7" type="primary">dut</name>
    <name evidence="7" type="ORF">Q4T40_08880</name>
</gene>
<dbReference type="InterPro" id="IPR029054">
    <property type="entry name" value="dUTPase-like"/>
</dbReference>
<reference evidence="7 8" key="1">
    <citation type="submission" date="2023-07" db="EMBL/GenBank/DDBJ databases">
        <title>The novel representative of Negativicutes class, Anaeroselena agilis gen. nov. sp. nov.</title>
        <authorList>
            <person name="Prokofeva M.I."/>
            <person name="Elcheninov A.G."/>
            <person name="Klyukina A."/>
            <person name="Kublanov I.V."/>
            <person name="Frolov E.N."/>
            <person name="Podosokorskaya O.A."/>
        </authorList>
    </citation>
    <scope>NUCLEOTIDE SEQUENCE [LARGE SCALE GENOMIC DNA]</scope>
    <source>
        <strain evidence="7 8">4137-cl</strain>
    </source>
</reference>
<evidence type="ECO:0000256" key="4">
    <source>
        <dbReference type="ARBA" id="ARBA00023080"/>
    </source>
</evidence>
<dbReference type="CDD" id="cd07557">
    <property type="entry name" value="trimeric_dUTPase"/>
    <property type="match status" value="1"/>
</dbReference>
<evidence type="ECO:0000259" key="6">
    <source>
        <dbReference type="Pfam" id="PF00692"/>
    </source>
</evidence>
<keyword evidence="3 7" id="KW-0378">Hydrolase</keyword>
<dbReference type="EC" id="3.6.1.23" evidence="2"/>
<dbReference type="PANTHER" id="PTHR11241">
    <property type="entry name" value="DEOXYURIDINE 5'-TRIPHOSPHATE NUCLEOTIDOHYDROLASE"/>
    <property type="match status" value="1"/>
</dbReference>
<sequence length="148" mass="15703">MRNRGFEFIAAYKDSGLPLPERKTAASAGYDIVAAADVLLAPAEVALVPTGLKAYMQPDEYLGIHIRSGLAVKHALSLVNGQGIIDADYYDNPGNEGHILIAIFNHGGETVKIVRGERIAQGIFYKYLRADGDTATAGREGGLGSTGK</sequence>
<comment type="catalytic activity">
    <reaction evidence="5">
        <text>dUTP + H2O = dUMP + diphosphate + H(+)</text>
        <dbReference type="Rhea" id="RHEA:10248"/>
        <dbReference type="ChEBI" id="CHEBI:15377"/>
        <dbReference type="ChEBI" id="CHEBI:15378"/>
        <dbReference type="ChEBI" id="CHEBI:33019"/>
        <dbReference type="ChEBI" id="CHEBI:61555"/>
        <dbReference type="ChEBI" id="CHEBI:246422"/>
        <dbReference type="EC" id="3.6.1.23"/>
    </reaction>
</comment>
<comment type="caution">
    <text evidence="7">The sequence shown here is derived from an EMBL/GenBank/DDBJ whole genome shotgun (WGS) entry which is preliminary data.</text>
</comment>
<evidence type="ECO:0000313" key="8">
    <source>
        <dbReference type="Proteomes" id="UP001254848"/>
    </source>
</evidence>
<dbReference type="GO" id="GO:0004170">
    <property type="term" value="F:dUTP diphosphatase activity"/>
    <property type="evidence" value="ECO:0007669"/>
    <property type="project" value="UniProtKB-EC"/>
</dbReference>
<accession>A0ABU3NX12</accession>
<dbReference type="PANTHER" id="PTHR11241:SF0">
    <property type="entry name" value="DEOXYURIDINE 5'-TRIPHOSPHATE NUCLEOTIDOHYDROLASE"/>
    <property type="match status" value="1"/>
</dbReference>
<evidence type="ECO:0000256" key="1">
    <source>
        <dbReference type="ARBA" id="ARBA00006581"/>
    </source>
</evidence>
<keyword evidence="4" id="KW-0546">Nucleotide metabolism</keyword>
<proteinExistence type="inferred from homology"/>
<evidence type="ECO:0000256" key="3">
    <source>
        <dbReference type="ARBA" id="ARBA00022801"/>
    </source>
</evidence>
<dbReference type="InterPro" id="IPR036157">
    <property type="entry name" value="dUTPase-like_sf"/>
</dbReference>
<keyword evidence="8" id="KW-1185">Reference proteome</keyword>
<dbReference type="Gene3D" id="2.70.40.10">
    <property type="match status" value="1"/>
</dbReference>
<evidence type="ECO:0000256" key="2">
    <source>
        <dbReference type="ARBA" id="ARBA00012379"/>
    </source>
</evidence>
<dbReference type="InterPro" id="IPR008181">
    <property type="entry name" value="dUTPase"/>
</dbReference>
<name>A0ABU3NX12_9FIRM</name>
<dbReference type="Pfam" id="PF00692">
    <property type="entry name" value="dUTPase"/>
    <property type="match status" value="1"/>
</dbReference>
<organism evidence="7 8">
    <name type="scientific">Anaeroselena agilis</name>
    <dbReference type="NCBI Taxonomy" id="3063788"/>
    <lineage>
        <taxon>Bacteria</taxon>
        <taxon>Bacillati</taxon>
        <taxon>Bacillota</taxon>
        <taxon>Negativicutes</taxon>
        <taxon>Acetonemataceae</taxon>
        <taxon>Anaeroselena</taxon>
    </lineage>
</organism>
<dbReference type="EMBL" id="JAUOZS010000001">
    <property type="protein sequence ID" value="MDT8901350.1"/>
    <property type="molecule type" value="Genomic_DNA"/>
</dbReference>
<dbReference type="NCBIfam" id="NF001862">
    <property type="entry name" value="PRK00601.1"/>
    <property type="match status" value="1"/>
</dbReference>
<evidence type="ECO:0000256" key="5">
    <source>
        <dbReference type="ARBA" id="ARBA00047686"/>
    </source>
</evidence>
<protein>
    <recommendedName>
        <fullName evidence="2">dUTP diphosphatase</fullName>
        <ecNumber evidence="2">3.6.1.23</ecNumber>
    </recommendedName>
</protein>